<keyword evidence="4 6" id="KW-1133">Transmembrane helix</keyword>
<feature type="transmembrane region" description="Helical" evidence="6">
    <location>
        <begin position="205"/>
        <end position="227"/>
    </location>
</feature>
<dbReference type="Proteomes" id="UP000649259">
    <property type="component" value="Unassembled WGS sequence"/>
</dbReference>
<dbReference type="PANTHER" id="PTHR30213">
    <property type="entry name" value="INNER MEMBRANE PROTEIN YHJD"/>
    <property type="match status" value="1"/>
</dbReference>
<dbReference type="PANTHER" id="PTHR30213:SF0">
    <property type="entry name" value="UPF0761 MEMBRANE PROTEIN YIHY"/>
    <property type="match status" value="1"/>
</dbReference>
<dbReference type="InterPro" id="IPR017039">
    <property type="entry name" value="Virul_fac_BrkB"/>
</dbReference>
<feature type="transmembrane region" description="Helical" evidence="6">
    <location>
        <begin position="239"/>
        <end position="262"/>
    </location>
</feature>
<feature type="transmembrane region" description="Helical" evidence="6">
    <location>
        <begin position="282"/>
        <end position="301"/>
    </location>
</feature>
<sequence length="320" mass="34837">MRDVGTATKVPETRDMSGDELSADEALASLRRYGRWALLRDSFVRFRYADGFTHSRALALQTVLSVVPLAIAFVGLSTTLHTENIGRIAELTIHRIAEGPSADVVDDALERSRRTAGDGAQVALWFGLLFSLVNTTTAMCQVERGANRIYGNERDRPFVQKYLRGLVMSLCAGLPLGLGFILMVAGGDLASAAVTVYGLDDGAQGAWQILRWPFGLLLALISASVIFRRSPRRKQPGYTWLAFGAAVYLVLWTALTWLLSLYLGLSGSFDTVYGPLSAFMSLLLWAYLTSIALFLGLAFAAQLEAARALRSEPIEPDPGV</sequence>
<proteinExistence type="predicted"/>
<name>A0ABQ3RXG8_9ACTN</name>
<dbReference type="EMBL" id="BNEB01000002">
    <property type="protein sequence ID" value="GHI60559.1"/>
    <property type="molecule type" value="Genomic_DNA"/>
</dbReference>
<comment type="subcellular location">
    <subcellularLocation>
        <location evidence="1">Cell membrane</location>
        <topology evidence="1">Multi-pass membrane protein</topology>
    </subcellularLocation>
</comment>
<keyword evidence="5 6" id="KW-0472">Membrane</keyword>
<evidence type="ECO:0000256" key="4">
    <source>
        <dbReference type="ARBA" id="ARBA00022989"/>
    </source>
</evidence>
<feature type="transmembrane region" description="Helical" evidence="6">
    <location>
        <begin position="57"/>
        <end position="76"/>
    </location>
</feature>
<dbReference type="PIRSF" id="PIRSF035875">
    <property type="entry name" value="RNase_BN"/>
    <property type="match status" value="1"/>
</dbReference>
<evidence type="ECO:0000256" key="1">
    <source>
        <dbReference type="ARBA" id="ARBA00004651"/>
    </source>
</evidence>
<evidence type="ECO:0000256" key="2">
    <source>
        <dbReference type="ARBA" id="ARBA00022475"/>
    </source>
</evidence>
<evidence type="ECO:0000256" key="3">
    <source>
        <dbReference type="ARBA" id="ARBA00022692"/>
    </source>
</evidence>
<organism evidence="7 8">
    <name type="scientific">Streptomyces asoensis</name>
    <dbReference type="NCBI Taxonomy" id="249586"/>
    <lineage>
        <taxon>Bacteria</taxon>
        <taxon>Bacillati</taxon>
        <taxon>Actinomycetota</taxon>
        <taxon>Actinomycetes</taxon>
        <taxon>Kitasatosporales</taxon>
        <taxon>Streptomycetaceae</taxon>
        <taxon>Streptomyces</taxon>
    </lineage>
</organism>
<dbReference type="NCBIfam" id="TIGR00765">
    <property type="entry name" value="yihY_not_rbn"/>
    <property type="match status" value="1"/>
</dbReference>
<protein>
    <submittedName>
        <fullName evidence="7">Uncharacterized protein</fullName>
    </submittedName>
</protein>
<evidence type="ECO:0000313" key="8">
    <source>
        <dbReference type="Proteomes" id="UP000649259"/>
    </source>
</evidence>
<evidence type="ECO:0000313" key="7">
    <source>
        <dbReference type="EMBL" id="GHI60559.1"/>
    </source>
</evidence>
<evidence type="ECO:0000256" key="5">
    <source>
        <dbReference type="ARBA" id="ARBA00023136"/>
    </source>
</evidence>
<keyword evidence="8" id="KW-1185">Reference proteome</keyword>
<gene>
    <name evidence="7" type="ORF">Saso_22090</name>
</gene>
<comment type="caution">
    <text evidence="7">The sequence shown here is derived from an EMBL/GenBank/DDBJ whole genome shotgun (WGS) entry which is preliminary data.</text>
</comment>
<feature type="transmembrane region" description="Helical" evidence="6">
    <location>
        <begin position="162"/>
        <end position="185"/>
    </location>
</feature>
<dbReference type="Pfam" id="PF03631">
    <property type="entry name" value="Virul_fac_BrkB"/>
    <property type="match status" value="1"/>
</dbReference>
<reference evidence="8" key="1">
    <citation type="submission" date="2023-07" db="EMBL/GenBank/DDBJ databases">
        <title>Whole genome shotgun sequence of Streptomyces cacaoi subsp. asoensis NBRC 13813.</title>
        <authorList>
            <person name="Komaki H."/>
            <person name="Tamura T."/>
        </authorList>
    </citation>
    <scope>NUCLEOTIDE SEQUENCE [LARGE SCALE GENOMIC DNA]</scope>
    <source>
        <strain evidence="8">NBRC 13813</strain>
    </source>
</reference>
<feature type="transmembrane region" description="Helical" evidence="6">
    <location>
        <begin position="122"/>
        <end position="142"/>
    </location>
</feature>
<keyword evidence="2" id="KW-1003">Cell membrane</keyword>
<evidence type="ECO:0000256" key="6">
    <source>
        <dbReference type="SAM" id="Phobius"/>
    </source>
</evidence>
<keyword evidence="3 6" id="KW-0812">Transmembrane</keyword>
<accession>A0ABQ3RXG8</accession>